<dbReference type="SUPFAM" id="SSF48403">
    <property type="entry name" value="Ankyrin repeat"/>
    <property type="match status" value="1"/>
</dbReference>
<dbReference type="PANTHER" id="PTHR24171:SF8">
    <property type="entry name" value="BRCA1-ASSOCIATED RING DOMAIN PROTEIN 1"/>
    <property type="match status" value="1"/>
</dbReference>
<organism evidence="7 8">
    <name type="scientific">Trichoglossum hirsutum</name>
    <dbReference type="NCBI Taxonomy" id="265104"/>
    <lineage>
        <taxon>Eukaryota</taxon>
        <taxon>Fungi</taxon>
        <taxon>Dikarya</taxon>
        <taxon>Ascomycota</taxon>
        <taxon>Pezizomycotina</taxon>
        <taxon>Geoglossomycetes</taxon>
        <taxon>Geoglossales</taxon>
        <taxon>Geoglossaceae</taxon>
        <taxon>Trichoglossum</taxon>
    </lineage>
</organism>
<keyword evidence="5" id="KW-0812">Transmembrane</keyword>
<dbReference type="GO" id="GO:0085020">
    <property type="term" value="P:protein K6-linked ubiquitination"/>
    <property type="evidence" value="ECO:0007669"/>
    <property type="project" value="TreeGrafter"/>
</dbReference>
<dbReference type="Proteomes" id="UP000750711">
    <property type="component" value="Unassembled WGS sequence"/>
</dbReference>
<proteinExistence type="predicted"/>
<name>A0A9P8L3H8_9PEZI</name>
<dbReference type="Pfam" id="PF12796">
    <property type="entry name" value="Ank_2"/>
    <property type="match status" value="1"/>
</dbReference>
<evidence type="ECO:0000256" key="1">
    <source>
        <dbReference type="ARBA" id="ARBA00022737"/>
    </source>
</evidence>
<protein>
    <recommendedName>
        <fullName evidence="9">Ankyrin repeat protein</fullName>
    </recommendedName>
</protein>
<evidence type="ECO:0000256" key="2">
    <source>
        <dbReference type="ARBA" id="ARBA00023043"/>
    </source>
</evidence>
<dbReference type="PANTHER" id="PTHR24171">
    <property type="entry name" value="ANKYRIN REPEAT DOMAIN-CONTAINING PROTEIN 39-RELATED"/>
    <property type="match status" value="1"/>
</dbReference>
<dbReference type="InterPro" id="IPR002110">
    <property type="entry name" value="Ankyrin_rpt"/>
</dbReference>
<dbReference type="PROSITE" id="PS50088">
    <property type="entry name" value="ANK_REPEAT"/>
    <property type="match status" value="2"/>
</dbReference>
<feature type="region of interest" description="Disordered" evidence="4">
    <location>
        <begin position="546"/>
        <end position="572"/>
    </location>
</feature>
<evidence type="ECO:0000313" key="7">
    <source>
        <dbReference type="EMBL" id="KAH0553168.1"/>
    </source>
</evidence>
<feature type="repeat" description="ANK" evidence="3">
    <location>
        <begin position="849"/>
        <end position="870"/>
    </location>
</feature>
<feature type="signal peptide" evidence="6">
    <location>
        <begin position="1"/>
        <end position="24"/>
    </location>
</feature>
<feature type="region of interest" description="Disordered" evidence="4">
    <location>
        <begin position="187"/>
        <end position="215"/>
    </location>
</feature>
<gene>
    <name evidence="7" type="ORF">GP486_006648</name>
</gene>
<feature type="transmembrane region" description="Helical" evidence="5">
    <location>
        <begin position="272"/>
        <end position="294"/>
    </location>
</feature>
<keyword evidence="5" id="KW-0472">Membrane</keyword>
<evidence type="ECO:0000256" key="6">
    <source>
        <dbReference type="SAM" id="SignalP"/>
    </source>
</evidence>
<dbReference type="Gene3D" id="1.25.40.20">
    <property type="entry name" value="Ankyrin repeat-containing domain"/>
    <property type="match status" value="1"/>
</dbReference>
<dbReference type="GO" id="GO:0004842">
    <property type="term" value="F:ubiquitin-protein transferase activity"/>
    <property type="evidence" value="ECO:0007669"/>
    <property type="project" value="TreeGrafter"/>
</dbReference>
<dbReference type="EMBL" id="JAGHQM010001567">
    <property type="protein sequence ID" value="KAH0553168.1"/>
    <property type="molecule type" value="Genomic_DNA"/>
</dbReference>
<evidence type="ECO:0000313" key="8">
    <source>
        <dbReference type="Proteomes" id="UP000750711"/>
    </source>
</evidence>
<keyword evidence="2 3" id="KW-0040">ANK repeat</keyword>
<sequence>MTSPGAPNFLVLFAIMALSQTIVADSGEDFSNNLFSDLAPILALFGEQVAKQFMSQSMGWSDNIIFAMAPLGIITAIVGAIRVGGPGWLKAIIGRARENKAAAEVELMSSTSHDVCELWNGQAIVRMMGKPPILELIYIPELAEKRGPSFGLFTLSRPGKGVFERDKKKPSFIEKLECRIRPKNAEDIGRDVTTKNDKNGDRSRAHRRLSKSQGSSPNIYHNLTLPAKRTELHIVAFIGVVLQLGALVFSGLTTYYTQWELKKGGRTAIGYAYPFMAVGTALLVAGMLVCSFVIEQSTVENTWRIGKSARIMWLQQGQEVNDQLFRWLIKDTDANKVIKIRKRLGSLSGWSGIASSPAISVAMAIEAVMNILFTSSKCDKELVTWTMGVRVGVGSPQSICFDIKRDENGKWKADATEIEAALSLWLYSTWQEESPGGKRAHGEELGDWLRDGNLALRKENIRHLGPNRAGTRRDLRWYIGGQLSMILEVQDLSNAESGRHDVAAEIISVDKHRVVGFQDREASESWNSALREVRLERRVLPAVDSTLRGSRNSNNSTPEADPVLRGSHDSTNSAPVWPNSMLAVAPGTQIVQLLAQDMFSTFMWAVAQKTDQIDGETNIHSDGVKNLNNAMGWQHFRLENSKLAAMAEGFQRSGLGNLEEAYLSIIPQLSTLQKLPAALPMIDYACCIAQYSEAMGRWKEASEVFLQLFQVGQTFDKFDPVAAKTIAVLYELHEAVDSVRELWNSQSRDSESVQEMNDLKLTLLEQLGTEKAKPIVEALDDMCIIQRRKRIKNESSEALKKTAETALTELVSSDHPDLTDLHVAVINNSEEEVIDLLKGREYLDSKDLLGWTPLHYSVAVGNERIVEALLIPEFGWRANPNSKDLNALTPLHYAARNGQDWIVLTLLDEGGELEAQGRDGMRPLHYAVK</sequence>
<feature type="chain" id="PRO_5040384259" description="Ankyrin repeat protein" evidence="6">
    <location>
        <begin position="25"/>
        <end position="929"/>
    </location>
</feature>
<feature type="transmembrane region" description="Helical" evidence="5">
    <location>
        <begin position="232"/>
        <end position="252"/>
    </location>
</feature>
<feature type="compositionally biased region" description="Basic and acidic residues" evidence="4">
    <location>
        <begin position="187"/>
        <end position="203"/>
    </location>
</feature>
<evidence type="ECO:0000256" key="4">
    <source>
        <dbReference type="SAM" id="MobiDB-lite"/>
    </source>
</evidence>
<keyword evidence="5" id="KW-1133">Transmembrane helix</keyword>
<dbReference type="SMART" id="SM00248">
    <property type="entry name" value="ANK"/>
    <property type="match status" value="2"/>
</dbReference>
<keyword evidence="6" id="KW-0732">Signal</keyword>
<feature type="transmembrane region" description="Helical" evidence="5">
    <location>
        <begin position="349"/>
        <end position="373"/>
    </location>
</feature>
<dbReference type="PROSITE" id="PS50297">
    <property type="entry name" value="ANK_REP_REGION"/>
    <property type="match status" value="2"/>
</dbReference>
<reference evidence="7" key="1">
    <citation type="submission" date="2021-03" db="EMBL/GenBank/DDBJ databases">
        <title>Comparative genomics and phylogenomic investigation of the class Geoglossomycetes provide insights into ecological specialization and systematics.</title>
        <authorList>
            <person name="Melie T."/>
            <person name="Pirro S."/>
            <person name="Miller A.N."/>
            <person name="Quandt A."/>
        </authorList>
    </citation>
    <scope>NUCLEOTIDE SEQUENCE</scope>
    <source>
        <strain evidence="7">CAQ_001_2017</strain>
    </source>
</reference>
<accession>A0A9P8L3H8</accession>
<feature type="repeat" description="ANK" evidence="3">
    <location>
        <begin position="886"/>
        <end position="918"/>
    </location>
</feature>
<keyword evidence="8" id="KW-1185">Reference proteome</keyword>
<evidence type="ECO:0000256" key="5">
    <source>
        <dbReference type="SAM" id="Phobius"/>
    </source>
</evidence>
<feature type="transmembrane region" description="Helical" evidence="5">
    <location>
        <begin position="64"/>
        <end position="85"/>
    </location>
</feature>
<feature type="compositionally biased region" description="Polar residues" evidence="4">
    <location>
        <begin position="547"/>
        <end position="558"/>
    </location>
</feature>
<evidence type="ECO:0008006" key="9">
    <source>
        <dbReference type="Google" id="ProtNLM"/>
    </source>
</evidence>
<evidence type="ECO:0000256" key="3">
    <source>
        <dbReference type="PROSITE-ProRule" id="PRU00023"/>
    </source>
</evidence>
<comment type="caution">
    <text evidence="7">The sequence shown here is derived from an EMBL/GenBank/DDBJ whole genome shotgun (WGS) entry which is preliminary data.</text>
</comment>
<dbReference type="AlphaFoldDB" id="A0A9P8L3H8"/>
<dbReference type="InterPro" id="IPR036770">
    <property type="entry name" value="Ankyrin_rpt-contain_sf"/>
</dbReference>
<keyword evidence="1" id="KW-0677">Repeat</keyword>